<dbReference type="InterPro" id="IPR009543">
    <property type="entry name" value="VPS13_VAB"/>
</dbReference>
<sequence length="3521" mass="395368">MFEKVFRQLLLGYIGRYIKDIPIDQLKIDIWKGKVFSLELENVELNLEAFDYLQLPFALKQGRVGKLSINIPWTMLGRESIIITLEDVFVCASQRDDQEWNLDAVEKREFAGKKAKLAAAELAKLSRRVFDNQAGFSSYITAKILDSIRVTIRNFHVVYQDTQNDLEHITLGLKLSSLTIMKQNPVWSYNGLVRGDQVNKIVEIIGLEIYCRTFHGTMDLMTLENAGNSKLRGNEESGGKNCDSLLAPCDVSLSLLVNRSGKLDNNAPQYSMTAELTGLVISLNEVQLQQILVLWDYLGTCHLRERYGRYRPWCSPLSRKLNGWQILWWHYAQESVLSDVRNKLKKTSWRYLGQRLSYRRKYKNLYKTKLDFLRQEQSVDEDILRELEQMEKESDVDDILSYRSAAEHELQEFSSKYSVSDMGTNGSSVAVKKSRSDDSSASKSRGWLNWLSRGVLGAGGTDDSSQFSGVVSDEVIKDIYEATEFYPPVLSNGDIVVNDKIYLCAIKFSIHQISATLQSIKYGQEIAELVLLGVTIECKLFEESATINALVESGEMVCPCSKKVILLMKMPIVEEGLLYDKQPSCSVQVDVSPNCEVELSVKGMLQPLEVTFDVEFFLSFTEFFDVLKSSSFQHDRLLSSLNGINNVNARLLSKAEYILSSRKKVIWDVSIINIILNVPWRNAMSEQFNLVLEFGALSFVSKSDLGFPSSKFEEQSCNLRNLFNSISNHSFHLQDLYDHFEVKLNDFEMKIMVPHHTQTVSVLDKFCPSITLASCVILDESILRQLEVYIIVPSLHAHLSPSIYGAVLELIAHLGTLRLKSESASSETLDPHGITSNEWRNPVFGLSISANLKLVCLEIDLANNEDNSSALMLALKDLDLWYALGKIEECWICMKALNITTYPLRGEGESHVLYSCGNASSTNSMYQHDTDIGLNDRSDSYTDINLSAEECFLLHYESHRTDLVCHKFTLHFNDADVHCYPYVIGLLTGLFDRLSIYGTSSDSTYRSTVDTAVPNTASGFGFQRFGFSNFFETGSSEYASIPLDHFPFVTICNSGSLASLESSLLYPNYEWRKYLNLRDRKIRSPKFSIKEGSKLFHSPKLLSTSGTEAIRVCGTPGVTDQFLIDLHLRQIRVHFHDSSCVVGTITVPFSKSSLFITEDSMDILCSIEGLILTSSWWTKTFREFLWGPSLPNLSPILNIRVRKGKNRYLSSHFEVSISIQHVHCILPAEYLAIIIGYFALSDWSSNSNDQPVIGGHEYINHANEDSFIYKFEILDSTLILPVESNECQFLKVEIRQLYCSFIHERISDDALKEIPCEYLVPVHKLARRNHCLNVFGQDLFLSFVLFKDDGHGCSMFDQDSDSVYISLVAPLSADVWVTIPCESESLCRSSPSVTCVMTRIRNCQIMADDGHFFNGFEAVQDVIDQFSTILDQSKKFESDVLQFLQSRKFLKEISAVPSVGSSTIFTEVQCYVNSMLINLHHCGKDSTEMVAKAEVQFSCSASLKDDKLLSLGVTFSSLELYSLPNSILLAQCSSKCSSASVLDISFSESIHEENEFCVSLPSLDIWLHLADLVKVVDLINSYAGQLTKTIPLDPSKNVSVDVSPNSLHSANMPTQLSSVNMKRDAVTLIVRSEDVGITFYFPVSVSKEACQQLQLDNDYKNAPQNISYDVLREKDCKFIAVSLCSKSIRLFLEGRNIKFNSNLEKLSGMIVLCEEKSVPSWPLFQIYQVDVEVQIRNNDVELMNVEVEIHCDHSDVWLSHRVSYFLHSACFNVPEVESSQFGFGQIDFKANLRKVSLLLSDGRWSCSGPLMEILLRNIALHAKVTENNIEGSVTAEFQVNYNNIHKVLWEPFIEPWQFQMVVIRKNEMSALLNSFIMTDIQLKSIGQLNLNFTESLIECLSRTIEMINDAWDLMEPYDHPESQKLLNSPITKYMSDGRYAPYILQNLTSVPLKYHVYQGLDSCGEFDVSEVRDGNHVLPGCSLPIYIKETPEEQLSRYRTAHSSDRLNEQKSNGVAHHFITIQLDGTSVPSVPISMDFVGLTCFEVDFSKAYNDDTEDNGAYTSSGFVVPVVFDVSVQRYCKLIKLYSTVVLSNATSVPLELRFDIPFGVSPKILDPIYPGQELPLPLHLAEAGRMSWRPIGNLYLWSEYYNLSSLLSQESKIGFLKSFVCYSPQASSDPFRCCMSVRNISLHSSSRPRKSGSLHETTLKKSFESCGQILHNLDESKKRFVHQLTLTTPLVVNNYLPESVSLTIESGGVTRTAILSEVETSFHHIDPSHDLGLEIHMQGFKPSDLRFPRTEKFCAMAKFSGTKFSLSETMTFYADLSNGPIHVTVEKRIDAFSAAKELFIYVPFLLYNCTGFPFIISESSDEMNGVGCMIPSCYDLVEQLLGKKDGLSLLSSSLDSHAKPLPSLRTSSLENLVVSTRENVNLYSARFLSKPLISSKSITNSHKHSDIIDLDSQKAFLNGSKNSLSSSSLLASTNSNSEGHELGRVKACMYCPRPISSTNDVMVRVSRCLPECVSESMPLSSWSNPFYLVPPSGSTTILVPKSSSNSASMISVTSSAVAGPFAGRTNAITFQPRYVISNACSKDLCYKQKGTDFVFQLGVGEHAHLHWTDTTRELLVSVRYNEPGWQWSGSFLPDHLGDTQVKLRNYVSNALNMVRVEVQNADVSIQDEKVVGSLHGNSGTNLILLSDDDTGYMPYRIDNFSKERLRIYQQKCETFETIVHSYTSCPYSWDEPCYPHRLTVEVPGERVLGSYALDDVKDYMPVYLPSTSEKPERTLRLSVHAEGATKVLCVIDSSYHIVNDMKNSSAYHLREKGKHAQNQDKLIDYKEKISVVIPHIGISLINSYPQELLFACVKNLTIDLLQSLDQQKLSIQISSLQIDNQLRTTPYPVMLSFDHEYRYSSASQIRTKDKSAKTRTERFLPMASDNSCEPVFYLAVSKWRKKDISLVSFEYISLRVADFHLELEQEVILSLFDFFKNVYSRFQFRIMPLSDPLLHSHINDMGVVMESTGQVQTCEYLNGREDLILSVNVPVFNEKNGGSLSLPSVVPIGAPWQHIYLLARRQQKIYVEVFDVAPIKLTLSFSSSPWMLRNGVLTSGESLIHRGIMALADVEGARIHLKQLTIVHHMASWESIEEILIRHYTRQLLHEMYKVFGSAGVIGNPMGFARSLGLGLRDFLSMPARSVLQSPTGLITGMAQGSTSLLSNTVYAISDAATQFSKAAHKGIVALTFDDQAVSSMEKQQMSAASQSKGVINEVLEGLTGLLQSPIKGAEKHGLPGVLSGIALGVAGLLAKPAASILEVTGKTAQSIRNRSRLYQMGSQRFRARLPRPLSRELPLRPYSWEEAVGTSVLVEADNDLKLKDEVLVMCKALNQAGKFVIITERFVLIVSCPSLVELGKPEFRGISADPEWVIESEIGLESVIHADSDQEVVHIVGSSPDTIPRQNQHHPRKGVGTRTVRWSNPTTLPLFQTNLELASKEDAESLLQILLSTIELGKERGWGYGHLLHQGNIK</sequence>
<dbReference type="Proteomes" id="UP001459277">
    <property type="component" value="Unassembled WGS sequence"/>
</dbReference>
<evidence type="ECO:0000313" key="9">
    <source>
        <dbReference type="Proteomes" id="UP001459277"/>
    </source>
</evidence>
<dbReference type="Pfam" id="PF25036">
    <property type="entry name" value="VPS13_VAB"/>
    <property type="match status" value="2"/>
</dbReference>
<dbReference type="GO" id="GO:0006869">
    <property type="term" value="P:lipid transport"/>
    <property type="evidence" value="ECO:0007669"/>
    <property type="project" value="UniProtKB-KW"/>
</dbReference>
<keyword evidence="9" id="KW-1185">Reference proteome</keyword>
<dbReference type="GO" id="GO:0045053">
    <property type="term" value="P:protein retention in Golgi apparatus"/>
    <property type="evidence" value="ECO:0007669"/>
    <property type="project" value="TreeGrafter"/>
</dbReference>
<feature type="region of interest" description="Disordered" evidence="4">
    <location>
        <begin position="3446"/>
        <end position="3466"/>
    </location>
</feature>
<dbReference type="InterPro" id="IPR056748">
    <property type="entry name" value="VPS13-like_C"/>
</dbReference>
<protein>
    <recommendedName>
        <fullName evidence="10">Vacuolar protein sorting-associated protein</fullName>
    </recommendedName>
</protein>
<feature type="domain" description="Vacuolar protein sorting-associated protein 13 VPS13 adaptor binding" evidence="6">
    <location>
        <begin position="2462"/>
        <end position="2743"/>
    </location>
</feature>
<name>A0AAW2DE72_9ROSI</name>
<evidence type="ECO:0000259" key="6">
    <source>
        <dbReference type="Pfam" id="PF25036"/>
    </source>
</evidence>
<comment type="similarity">
    <text evidence="1">Belongs to the VPS13 family.</text>
</comment>
<evidence type="ECO:0008006" key="10">
    <source>
        <dbReference type="Google" id="ProtNLM"/>
    </source>
</evidence>
<dbReference type="InterPro" id="IPR026847">
    <property type="entry name" value="VPS13"/>
</dbReference>
<dbReference type="Pfam" id="PF25037">
    <property type="entry name" value="VPS13_C"/>
    <property type="match status" value="1"/>
</dbReference>
<dbReference type="GO" id="GO:0006623">
    <property type="term" value="P:protein targeting to vacuole"/>
    <property type="evidence" value="ECO:0007669"/>
    <property type="project" value="TreeGrafter"/>
</dbReference>
<dbReference type="PANTHER" id="PTHR16166">
    <property type="entry name" value="VACUOLAR PROTEIN SORTING-ASSOCIATED PROTEIN VPS13"/>
    <property type="match status" value="1"/>
</dbReference>
<evidence type="ECO:0000256" key="1">
    <source>
        <dbReference type="ARBA" id="ARBA00006545"/>
    </source>
</evidence>
<keyword evidence="2" id="KW-0813">Transport</keyword>
<dbReference type="Pfam" id="PF12624">
    <property type="entry name" value="VPS13_N"/>
    <property type="match status" value="1"/>
</dbReference>
<evidence type="ECO:0000313" key="8">
    <source>
        <dbReference type="EMBL" id="KAL0008696.1"/>
    </source>
</evidence>
<evidence type="ECO:0000256" key="4">
    <source>
        <dbReference type="SAM" id="MobiDB-lite"/>
    </source>
</evidence>
<accession>A0AAW2DE72</accession>
<reference evidence="8 9" key="1">
    <citation type="submission" date="2024-01" db="EMBL/GenBank/DDBJ databases">
        <title>A telomere-to-telomere, gap-free genome of sweet tea (Lithocarpus litseifolius).</title>
        <authorList>
            <person name="Zhou J."/>
        </authorList>
    </citation>
    <scope>NUCLEOTIDE SEQUENCE [LARGE SCALE GENOMIC DNA]</scope>
    <source>
        <strain evidence="8">Zhou-2022a</strain>
        <tissue evidence="8">Leaf</tissue>
    </source>
</reference>
<keyword evidence="3" id="KW-0445">Lipid transport</keyword>
<dbReference type="EMBL" id="JAZDWU010000003">
    <property type="protein sequence ID" value="KAL0008696.1"/>
    <property type="molecule type" value="Genomic_DNA"/>
</dbReference>
<evidence type="ECO:0000259" key="7">
    <source>
        <dbReference type="Pfam" id="PF25037"/>
    </source>
</evidence>
<proteinExistence type="inferred from homology"/>
<feature type="domain" description="Vacuolar protein sorting-associated protein 13 VPS13 adaptor binding" evidence="6">
    <location>
        <begin position="2078"/>
        <end position="2371"/>
    </location>
</feature>
<dbReference type="InterPro" id="IPR026854">
    <property type="entry name" value="VPS13_N"/>
</dbReference>
<feature type="domain" description="Chorein N-terminal" evidence="5">
    <location>
        <begin position="1"/>
        <end position="813"/>
    </location>
</feature>
<dbReference type="PANTHER" id="PTHR16166:SF143">
    <property type="entry name" value="PROTEIN SORTING-ASSOCIATED PROTEIN, PUTATIVE (DUF1162)-RELATED"/>
    <property type="match status" value="1"/>
</dbReference>
<gene>
    <name evidence="8" type="ORF">SO802_010198</name>
</gene>
<evidence type="ECO:0000256" key="2">
    <source>
        <dbReference type="ARBA" id="ARBA00022448"/>
    </source>
</evidence>
<feature type="domain" description="Intermembrane lipid transfer protein VPS13-like C-terminal" evidence="7">
    <location>
        <begin position="3335"/>
        <end position="3402"/>
    </location>
</feature>
<organism evidence="8 9">
    <name type="scientific">Lithocarpus litseifolius</name>
    <dbReference type="NCBI Taxonomy" id="425828"/>
    <lineage>
        <taxon>Eukaryota</taxon>
        <taxon>Viridiplantae</taxon>
        <taxon>Streptophyta</taxon>
        <taxon>Embryophyta</taxon>
        <taxon>Tracheophyta</taxon>
        <taxon>Spermatophyta</taxon>
        <taxon>Magnoliopsida</taxon>
        <taxon>eudicotyledons</taxon>
        <taxon>Gunneridae</taxon>
        <taxon>Pentapetalae</taxon>
        <taxon>rosids</taxon>
        <taxon>fabids</taxon>
        <taxon>Fagales</taxon>
        <taxon>Fagaceae</taxon>
        <taxon>Lithocarpus</taxon>
    </lineage>
</organism>
<evidence type="ECO:0000259" key="5">
    <source>
        <dbReference type="Pfam" id="PF12624"/>
    </source>
</evidence>
<comment type="caution">
    <text evidence="8">The sequence shown here is derived from an EMBL/GenBank/DDBJ whole genome shotgun (WGS) entry which is preliminary data.</text>
</comment>
<evidence type="ECO:0000256" key="3">
    <source>
        <dbReference type="ARBA" id="ARBA00023055"/>
    </source>
</evidence>